<reference evidence="3" key="1">
    <citation type="journal article" date="2007" name="Plant Cell">
        <title>Dothideomycete-plant interactions illuminated by genome sequencing and EST analysis of the wheat pathogen Stagonospora nodorum.</title>
        <authorList>
            <person name="Hane J.K."/>
            <person name="Lowe R.G."/>
            <person name="Solomon P.S."/>
            <person name="Tan K.C."/>
            <person name="Schoch C.L."/>
            <person name="Spatafora J.W."/>
            <person name="Crous P.W."/>
            <person name="Kodira C."/>
            <person name="Birren B.W."/>
            <person name="Galagan J.E."/>
            <person name="Torriani S.F."/>
            <person name="McDonald B.A."/>
            <person name="Oliver R.P."/>
        </authorList>
    </citation>
    <scope>NUCLEOTIDE SEQUENCE [LARGE SCALE GENOMIC DNA]</scope>
    <source>
        <strain evidence="3">SN15 / ATCC MYA-4574 / FGSC 10173</strain>
    </source>
</reference>
<dbReference type="InParanoid" id="Q0V6T5"/>
<dbReference type="Proteomes" id="UP000001055">
    <property type="component" value="Unassembled WGS sequence"/>
</dbReference>
<evidence type="ECO:0000313" key="3">
    <source>
        <dbReference type="Proteomes" id="UP000001055"/>
    </source>
</evidence>
<accession>Q0V6T5</accession>
<dbReference type="RefSeq" id="XP_001790971.1">
    <property type="nucleotide sequence ID" value="XM_001790919.1"/>
</dbReference>
<gene>
    <name evidence="2" type="ORF">SNOG_00279</name>
</gene>
<dbReference type="KEGG" id="pno:SNOG_00279"/>
<feature type="compositionally biased region" description="Polar residues" evidence="1">
    <location>
        <begin position="1"/>
        <end position="12"/>
    </location>
</feature>
<name>Q0V6T5_PHANO</name>
<dbReference type="HOGENOM" id="CLU_2513396_0_0_1"/>
<feature type="region of interest" description="Disordered" evidence="1">
    <location>
        <begin position="1"/>
        <end position="43"/>
    </location>
</feature>
<evidence type="ECO:0000256" key="1">
    <source>
        <dbReference type="SAM" id="MobiDB-lite"/>
    </source>
</evidence>
<proteinExistence type="predicted"/>
<feature type="compositionally biased region" description="Polar residues" evidence="1">
    <location>
        <begin position="33"/>
        <end position="43"/>
    </location>
</feature>
<protein>
    <submittedName>
        <fullName evidence="2">Uncharacterized protein</fullName>
    </submittedName>
</protein>
<organism evidence="2 3">
    <name type="scientific">Phaeosphaeria nodorum (strain SN15 / ATCC MYA-4574 / FGSC 10173)</name>
    <name type="common">Glume blotch fungus</name>
    <name type="synonym">Parastagonospora nodorum</name>
    <dbReference type="NCBI Taxonomy" id="321614"/>
    <lineage>
        <taxon>Eukaryota</taxon>
        <taxon>Fungi</taxon>
        <taxon>Dikarya</taxon>
        <taxon>Ascomycota</taxon>
        <taxon>Pezizomycotina</taxon>
        <taxon>Dothideomycetes</taxon>
        <taxon>Pleosporomycetidae</taxon>
        <taxon>Pleosporales</taxon>
        <taxon>Pleosporineae</taxon>
        <taxon>Phaeosphaeriaceae</taxon>
        <taxon>Parastagonospora</taxon>
    </lineage>
</organism>
<sequence length="85" mass="9728">MAKANGSMSSFLMSRKLVASPSHRRPEKLYREQTPNTSPTLSWRSREAQIIRPQHGYGSRKKIYRGRKSRCAWAAALSSPHQAWT</sequence>
<dbReference type="GeneID" id="5968054"/>
<dbReference type="EMBL" id="CH445325">
    <property type="protein sequence ID" value="EAT91774.2"/>
    <property type="molecule type" value="Genomic_DNA"/>
</dbReference>
<evidence type="ECO:0000313" key="2">
    <source>
        <dbReference type="EMBL" id="EAT91774.2"/>
    </source>
</evidence>
<dbReference type="AlphaFoldDB" id="Q0V6T5"/>